<dbReference type="Pfam" id="PF14323">
    <property type="entry name" value="GxGYxYP_C"/>
    <property type="match status" value="1"/>
</dbReference>
<dbReference type="PROSITE" id="PS50056">
    <property type="entry name" value="TYR_PHOSPHATASE_2"/>
    <property type="match status" value="1"/>
</dbReference>
<dbReference type="PROSITE" id="PS00383">
    <property type="entry name" value="TYR_PHOSPHATASE_1"/>
    <property type="match status" value="1"/>
</dbReference>
<gene>
    <name evidence="3" type="ORF">SAMN04488528_1001205</name>
</gene>
<dbReference type="OrthoDB" id="3799094at2"/>
<dbReference type="Pfam" id="PF14566">
    <property type="entry name" value="PTPlike_phytase"/>
    <property type="match status" value="1"/>
</dbReference>
<dbReference type="Pfam" id="PF20957">
    <property type="entry name" value="GxGYxYP_N_2nd"/>
    <property type="match status" value="1"/>
</dbReference>
<dbReference type="InterPro" id="IPR032626">
    <property type="entry name" value="GxGYxYP_N_1st"/>
</dbReference>
<evidence type="ECO:0000313" key="3">
    <source>
        <dbReference type="EMBL" id="SFA72182.1"/>
    </source>
</evidence>
<dbReference type="InterPro" id="IPR016130">
    <property type="entry name" value="Tyr_Pase_AS"/>
</dbReference>
<dbReference type="PANTHER" id="PTHR37321">
    <property type="entry name" value="EXPORTED PROTEIN-RELATED"/>
    <property type="match status" value="1"/>
</dbReference>
<dbReference type="InterPro" id="IPR029021">
    <property type="entry name" value="Prot-tyrosine_phosphatase-like"/>
</dbReference>
<dbReference type="Proteomes" id="UP000198619">
    <property type="component" value="Unassembled WGS sequence"/>
</dbReference>
<evidence type="ECO:0000256" key="1">
    <source>
        <dbReference type="SAM" id="SignalP"/>
    </source>
</evidence>
<evidence type="ECO:0000313" key="4">
    <source>
        <dbReference type="Proteomes" id="UP000198619"/>
    </source>
</evidence>
<dbReference type="SUPFAM" id="SSF52799">
    <property type="entry name" value="(Phosphotyrosine protein) phosphatases II"/>
    <property type="match status" value="1"/>
</dbReference>
<dbReference type="InterPro" id="IPR000387">
    <property type="entry name" value="Tyr_Pase_dom"/>
</dbReference>
<dbReference type="Pfam" id="PF16216">
    <property type="entry name" value="GxGYxYP_N"/>
    <property type="match status" value="1"/>
</dbReference>
<accession>A0A1I0V7G5</accession>
<dbReference type="InterPro" id="IPR048309">
    <property type="entry name" value="GxGYxYP_N_3rd"/>
</dbReference>
<dbReference type="InterPro" id="IPR025832">
    <property type="entry name" value="GxGYxYP_C"/>
</dbReference>
<sequence>MSKKFKVHVSAILIFLSFFYSLGIKTQAHAYDVSLDVKDDNSVNLVLDTSKYNDMPKRFRKSSNLEGIKNNNNVSLKGLDKLNISGSQQFSEHNLPLVIKSIGTSLPITVVDLRQESHGFINGMPVSWANSKNNANIGLTRDEVISKENSDLNSIKLNVPITFYNHQKLTVVPTKVENEDKLVTSNSLSYLRVPVTDTKLPTDDMVDYFVDSIKSQTENTWFHFHCKHGIGRTSTFMIMYDMIKNSKDVPADDIIKRQLLLADFDEDHIQSFYKNERITFLQNFYKYCKENSSDFNIKWSEWKKTISTESNSFFPIASLSNSNPTSYYIKNSKIPTSLYVISQNTMSPSERTMVSTLQGIVNSKSSNQIYTLNSSQPDYKIWLDDLKNNYGVSYQNISDPWELLNMFKNYVDGYVLYNNKSLKDPSINNACSFASLNNCIAIDESIQDKVRAHGVTNVKGDCRNTDKNWAYNNLWNGLNHSIVIQLSPEKDTSLRDYAIMTKSLIFYEDSINDTTLRDKIFSSMETDSICLGWGPDEFTNVSTSSKHGVSMIAADWSYNLTVLSAFPSSPMTQKSLLNIPDKENAHYVTFIMSDGDNQQWNLGTNYNSPKWYGSSYRGNFNLGWSLSPSLYYLAPTVFNLYYKNASSGCNNDYFVVPPSGNGYIYPSKFNTNALGSYVNRLNDYMKEVDEKYVAIIDDASFHNNKLWDEFTSKPNIQGLFYLDYHKHDSYHGEINWSNNKPIVSCRDLLWNNLEGEDELVKNINERIDSGEVDIHNSKSYTFVYVHVWSKDLNNIENAVTKLKENPKVEIVTPEVFMKLINKNVDH</sequence>
<feature type="chain" id="PRO_5011789854" evidence="1">
    <location>
        <begin position="31"/>
        <end position="826"/>
    </location>
</feature>
<dbReference type="EMBL" id="FOKI01000001">
    <property type="protein sequence ID" value="SFA72182.1"/>
    <property type="molecule type" value="Genomic_DNA"/>
</dbReference>
<name>A0A1I0V7G5_9CLOT</name>
<dbReference type="Pfam" id="PF20958">
    <property type="entry name" value="GxGYxYP_N_3rd"/>
    <property type="match status" value="1"/>
</dbReference>
<keyword evidence="4" id="KW-1185">Reference proteome</keyword>
<protein>
    <submittedName>
        <fullName evidence="3">Inositol hexakisphosphate</fullName>
    </submittedName>
</protein>
<organism evidence="3 4">
    <name type="scientific">Clostridium frigidicarnis</name>
    <dbReference type="NCBI Taxonomy" id="84698"/>
    <lineage>
        <taxon>Bacteria</taxon>
        <taxon>Bacillati</taxon>
        <taxon>Bacillota</taxon>
        <taxon>Clostridia</taxon>
        <taxon>Eubacteriales</taxon>
        <taxon>Clostridiaceae</taxon>
        <taxon>Clostridium</taxon>
    </lineage>
</organism>
<dbReference type="InterPro" id="IPR048310">
    <property type="entry name" value="GxGYxYP_N_2nd"/>
</dbReference>
<evidence type="ECO:0000259" key="2">
    <source>
        <dbReference type="PROSITE" id="PS50056"/>
    </source>
</evidence>
<dbReference type="PANTHER" id="PTHR37321:SF1">
    <property type="entry name" value="EXPORTED PROTEIN"/>
    <property type="match status" value="1"/>
</dbReference>
<feature type="signal peptide" evidence="1">
    <location>
        <begin position="1"/>
        <end position="30"/>
    </location>
</feature>
<feature type="domain" description="Tyrosine specific protein phosphatases" evidence="2">
    <location>
        <begin position="207"/>
        <end position="288"/>
    </location>
</feature>
<keyword evidence="1" id="KW-0732">Signal</keyword>
<dbReference type="Gene3D" id="3.90.190.10">
    <property type="entry name" value="Protein tyrosine phosphatase superfamily"/>
    <property type="match status" value="1"/>
</dbReference>
<dbReference type="SMART" id="SM01301">
    <property type="entry name" value="PTPlike_phytase"/>
    <property type="match status" value="1"/>
</dbReference>
<dbReference type="AlphaFoldDB" id="A0A1I0V7G5"/>
<dbReference type="STRING" id="84698.SAMN04488528_1001205"/>
<dbReference type="InterPro" id="IPR038410">
    <property type="entry name" value="GxGYxYP_C_sf"/>
</dbReference>
<reference evidence="3 4" key="1">
    <citation type="submission" date="2016-10" db="EMBL/GenBank/DDBJ databases">
        <authorList>
            <person name="de Groot N.N."/>
        </authorList>
    </citation>
    <scope>NUCLEOTIDE SEQUENCE [LARGE SCALE GENOMIC DNA]</scope>
    <source>
        <strain evidence="3 4">DSM 12271</strain>
    </source>
</reference>
<dbReference type="Gene3D" id="3.20.20.490">
    <property type="entry name" value="GxGYxYP glycoside hydrolase, C-terminal domain"/>
    <property type="match status" value="1"/>
</dbReference>
<proteinExistence type="predicted"/>